<dbReference type="AlphaFoldDB" id="A0A1M5YUK8"/>
<evidence type="ECO:0008006" key="3">
    <source>
        <dbReference type="Google" id="ProtNLM"/>
    </source>
</evidence>
<sequence length="203" mass="23377">MKTKLTKHDEKQLAEILDQCARQGGMNLPQAKGFLAHLHCHPRTLDPAMWSSAIAGVEPEQEYWPFEAEVMDRLFVLYNQIHDQVHQKSRLMPTAMQEHLEALSRHEVRQPLRYWLSGFLNGFLFLKEAWSEMLSEEQLEEVESCAALLGYVATLGSEEEHAQAWREGADPQPDQLIQAVEEALAYMYSWSQVEREDQGDATH</sequence>
<name>A0A1M5YUK8_9GAMM</name>
<evidence type="ECO:0000313" key="2">
    <source>
        <dbReference type="Proteomes" id="UP000184268"/>
    </source>
</evidence>
<accession>A0A1M5YUK8</accession>
<dbReference type="Proteomes" id="UP000184268">
    <property type="component" value="Unassembled WGS sequence"/>
</dbReference>
<protein>
    <recommendedName>
        <fullName evidence="3">YecA family protein</fullName>
    </recommendedName>
</protein>
<dbReference type="OrthoDB" id="570299at2"/>
<dbReference type="Pfam" id="PF03695">
    <property type="entry name" value="UPF0149"/>
    <property type="match status" value="1"/>
</dbReference>
<evidence type="ECO:0000313" key="1">
    <source>
        <dbReference type="EMBL" id="SHI15685.1"/>
    </source>
</evidence>
<gene>
    <name evidence="1" type="ORF">SAMN02745129_4471</name>
</gene>
<keyword evidence="2" id="KW-1185">Reference proteome</keyword>
<proteinExistence type="predicted"/>
<dbReference type="SUPFAM" id="SSF101327">
    <property type="entry name" value="YgfB-like"/>
    <property type="match status" value="1"/>
</dbReference>
<dbReference type="InterPro" id="IPR011978">
    <property type="entry name" value="YgfB-like"/>
</dbReference>
<dbReference type="RefSeq" id="WP_067664714.1">
    <property type="nucleotide sequence ID" value="NZ_FQXG01000008.1"/>
</dbReference>
<dbReference type="NCBIfam" id="TIGR02292">
    <property type="entry name" value="ygfB_yecA"/>
    <property type="match status" value="1"/>
</dbReference>
<organism evidence="1 2">
    <name type="scientific">Ferrimonas marina</name>
    <dbReference type="NCBI Taxonomy" id="299255"/>
    <lineage>
        <taxon>Bacteria</taxon>
        <taxon>Pseudomonadati</taxon>
        <taxon>Pseudomonadota</taxon>
        <taxon>Gammaproteobacteria</taxon>
        <taxon>Alteromonadales</taxon>
        <taxon>Ferrimonadaceae</taxon>
        <taxon>Ferrimonas</taxon>
    </lineage>
</organism>
<dbReference type="InterPro" id="IPR036255">
    <property type="entry name" value="YgfB-like_sf"/>
</dbReference>
<reference evidence="1 2" key="1">
    <citation type="submission" date="2016-11" db="EMBL/GenBank/DDBJ databases">
        <authorList>
            <person name="Jaros S."/>
            <person name="Januszkiewicz K."/>
            <person name="Wedrychowicz H."/>
        </authorList>
    </citation>
    <scope>NUCLEOTIDE SEQUENCE [LARGE SCALE GENOMIC DNA]</scope>
    <source>
        <strain evidence="1 2">DSM 16917</strain>
    </source>
</reference>
<dbReference type="EMBL" id="FQXG01000008">
    <property type="protein sequence ID" value="SHI15685.1"/>
    <property type="molecule type" value="Genomic_DNA"/>
</dbReference>